<keyword evidence="1" id="KW-1133">Transmembrane helix</keyword>
<evidence type="ECO:0000256" key="1">
    <source>
        <dbReference type="SAM" id="Phobius"/>
    </source>
</evidence>
<sequence length="201" mass="22645">MPADQETFLYKKGNTVNNDTMDNELRDLENQLGRLSPMAMPEDMLARMEQAMDRWREHTPVEEKIVQFQSQSADQKSSKFYIWASAAAIALIGAVSTVLMAPDNANPGASAVAQNTAGEVEQSVTPLRQQANIVPVANTPQFDTKITDEPSYSITYDAEGRPHRLVKVRFEDEITLYDDKGRPVKVKKPRIEYYLVPVQVR</sequence>
<reference evidence="2 3" key="1">
    <citation type="submission" date="2024-02" db="EMBL/GenBank/DDBJ databases">
        <title>Rubritalea halochordaticola NBRC 107102.</title>
        <authorList>
            <person name="Ichikawa N."/>
            <person name="Katano-Makiyama Y."/>
            <person name="Hidaka K."/>
        </authorList>
    </citation>
    <scope>NUCLEOTIDE SEQUENCE [LARGE SCALE GENOMIC DNA]</scope>
    <source>
        <strain evidence="2 3">NBRC 107102</strain>
    </source>
</reference>
<keyword evidence="3" id="KW-1185">Reference proteome</keyword>
<evidence type="ECO:0000313" key="2">
    <source>
        <dbReference type="EMBL" id="GAA5494667.1"/>
    </source>
</evidence>
<comment type="caution">
    <text evidence="2">The sequence shown here is derived from an EMBL/GenBank/DDBJ whole genome shotgun (WGS) entry which is preliminary data.</text>
</comment>
<evidence type="ECO:0000313" key="3">
    <source>
        <dbReference type="Proteomes" id="UP001424741"/>
    </source>
</evidence>
<keyword evidence="1" id="KW-0812">Transmembrane</keyword>
<feature type="transmembrane region" description="Helical" evidence="1">
    <location>
        <begin position="80"/>
        <end position="101"/>
    </location>
</feature>
<proteinExistence type="predicted"/>
<dbReference type="Proteomes" id="UP001424741">
    <property type="component" value="Unassembled WGS sequence"/>
</dbReference>
<organism evidence="2 3">
    <name type="scientific">Rubritalea halochordaticola</name>
    <dbReference type="NCBI Taxonomy" id="714537"/>
    <lineage>
        <taxon>Bacteria</taxon>
        <taxon>Pseudomonadati</taxon>
        <taxon>Verrucomicrobiota</taxon>
        <taxon>Verrucomicrobiia</taxon>
        <taxon>Verrucomicrobiales</taxon>
        <taxon>Rubritaleaceae</taxon>
        <taxon>Rubritalea</taxon>
    </lineage>
</organism>
<gene>
    <name evidence="2" type="ORF">Rhal01_00830</name>
</gene>
<accession>A0ABP9UWB8</accession>
<dbReference type="EMBL" id="BAABRL010000002">
    <property type="protein sequence ID" value="GAA5494667.1"/>
    <property type="molecule type" value="Genomic_DNA"/>
</dbReference>
<protein>
    <submittedName>
        <fullName evidence="2">Uncharacterized protein</fullName>
    </submittedName>
</protein>
<keyword evidence="1" id="KW-0472">Membrane</keyword>
<name>A0ABP9UWB8_9BACT</name>